<evidence type="ECO:0008006" key="2">
    <source>
        <dbReference type="Google" id="ProtNLM"/>
    </source>
</evidence>
<dbReference type="Pfam" id="PF18555">
    <property type="entry name" value="MobL"/>
    <property type="match status" value="1"/>
</dbReference>
<organism evidence="1">
    <name type="scientific">Paraclostridium sordellii</name>
    <name type="common">Clostridium sordellii</name>
    <dbReference type="NCBI Taxonomy" id="1505"/>
    <lineage>
        <taxon>Bacteria</taxon>
        <taxon>Bacillati</taxon>
        <taxon>Bacillota</taxon>
        <taxon>Clostridia</taxon>
        <taxon>Peptostreptococcales</taxon>
        <taxon>Peptostreptococcaceae</taxon>
        <taxon>Paraclostridium</taxon>
    </lineage>
</organism>
<proteinExistence type="predicted"/>
<name>A0A2I6SWC2_PARSO</name>
<geneLocation type="plasmid" evidence="1">
    <name>pCS1-5</name>
</geneLocation>
<dbReference type="NCBIfam" id="NF041498">
    <property type="entry name" value="MobP2"/>
    <property type="match status" value="1"/>
</dbReference>
<dbReference type="InterPro" id="IPR041073">
    <property type="entry name" value="MobL"/>
</dbReference>
<evidence type="ECO:0000313" key="1">
    <source>
        <dbReference type="EMBL" id="AUO31832.1"/>
    </source>
</evidence>
<sequence>MLKKKTRPAVVFKSKFIVNTDKKFKSYIDYINRDDAIRNGAYQQYSLYNEYMGNPEKTTGIFTNDSNRLTQSEKDLVKEKFSLAQEKKSIMWQEVYSFDNEWLKKQGLYDPKTKFLDEDKIKNAIRKSIEFSLEKSGMKETALWSGAIHYNTDNIHIHVAICEPNPTKKRGKRTQKTLDTMKSKFINHLLDFDEEYKEINKILRENLLKSSKDFDISKDATMKKLMNEVVNNLPPDSRHWHYNYNTMNDAKVPLNKLIKYYIDTYKKDEYMDLINKLDKQEKELEEVYGVGKRKKFKDYKQNKIDELYTRMGNAFLSDLKVQLKQEKRNQFEKQRLSNDNFYKKQNQIYMTKKTLYHIKRSLGDEFDNVKNQSYYQSLQNEIEYNR</sequence>
<dbReference type="RefSeq" id="WP_172692210.1">
    <property type="nucleotide sequence ID" value="NZ_MG205643.1"/>
</dbReference>
<dbReference type="EMBL" id="MG205643">
    <property type="protein sequence ID" value="AUO31832.1"/>
    <property type="molecule type" value="Genomic_DNA"/>
</dbReference>
<dbReference type="AlphaFoldDB" id="A0A2I6SWC2"/>
<dbReference type="InterPro" id="IPR048101">
    <property type="entry name" value="MobP2"/>
</dbReference>
<reference evidence="1" key="1">
    <citation type="submission" date="2017-10" db="EMBL/GenBank/DDBJ databases">
        <title>Conjugative transfer of the toxin plasmid of Clostridium sordellii.</title>
        <authorList>
            <person name="Vidor C.J."/>
            <person name="Awad M."/>
            <person name="Lyras D."/>
        </authorList>
    </citation>
    <scope>NUCLEOTIDE SEQUENCE</scope>
    <source>
        <strain evidence="1">S0804018</strain>
        <plasmid evidence="1">pCS1-5</plasmid>
    </source>
</reference>
<keyword evidence="1" id="KW-0614">Plasmid</keyword>
<protein>
    <recommendedName>
        <fullName evidence="2">Relaxase</fullName>
    </recommendedName>
</protein>
<accession>A0A2I6SWC2</accession>